<dbReference type="FunFam" id="3.90.400.10:FF:000002">
    <property type="entry name" value="Sucrose isomerase"/>
    <property type="match status" value="1"/>
</dbReference>
<name>A0A7X0TKP8_9LIST</name>
<sequence length="511" mass="58139">MVKWWQETVFYEIYMPSFKDGNSDGIGDFKGLREKIPYLAELGIGGVWLTPFYPSPKVDNGYDVSDYYAVDADFGTMADLEAFIAEAHAYGIRVIADMVVNHVSTEHAWFKEARLARDSPKRDWFVWQDTPNNWESFFGGSAWEWDASTEQYYYHSFAKEQVDLNWRNEEVVREIWNVFDFWLGKGLDGFRLDVINNLTLTRNFPDNPVDANGEQVHIFDKDQPGIDAKMAEIGAYIRGQGDYFTVGEISSDKLADIEKYAGTDGLDVTFNFNFGSVASRDGIVAELSRMQEVYADGRMPTLFFGSHDMSRSWNRLADGREDVAQMLAMLMLTAHGVPFVYFGEELGMADFVPDSVDAMRDVQGIYAYDLELEAGRTADEALRVAQDKTRDKARAPMWWPEGFSQRAAWIGEVPPDFERGRRMFTFYQALIALRKTADFCEPGYRAFDVDGALLMYVRGDYLVCLNFGEAREMGNCWGNLTEILANQSIVFDAKTVKLPENAAVIFKVGEQ</sequence>
<dbReference type="InterPro" id="IPR045857">
    <property type="entry name" value="O16G_dom_2"/>
</dbReference>
<evidence type="ECO:0000313" key="6">
    <source>
        <dbReference type="Proteomes" id="UP000532866"/>
    </source>
</evidence>
<dbReference type="Pfam" id="PF00128">
    <property type="entry name" value="Alpha-amylase"/>
    <property type="match status" value="1"/>
</dbReference>
<evidence type="ECO:0000256" key="3">
    <source>
        <dbReference type="ARBA" id="ARBA00023295"/>
    </source>
</evidence>
<comment type="similarity">
    <text evidence="1">Belongs to the glycosyl hydrolase 13 family.</text>
</comment>
<dbReference type="PANTHER" id="PTHR10357:SF179">
    <property type="entry name" value="NEUTRAL AND BASIC AMINO ACID TRANSPORT PROTEIN RBAT"/>
    <property type="match status" value="1"/>
</dbReference>
<dbReference type="InterPro" id="IPR006047">
    <property type="entry name" value="GH13_cat_dom"/>
</dbReference>
<feature type="domain" description="Glycosyl hydrolase family 13 catalytic" evidence="4">
    <location>
        <begin position="12"/>
        <end position="394"/>
    </location>
</feature>
<dbReference type="SUPFAM" id="SSF51445">
    <property type="entry name" value="(Trans)glycosidases"/>
    <property type="match status" value="1"/>
</dbReference>
<dbReference type="AlphaFoldDB" id="A0A7X0TKP8"/>
<dbReference type="SMART" id="SM00642">
    <property type="entry name" value="Aamy"/>
    <property type="match status" value="1"/>
</dbReference>
<evidence type="ECO:0000313" key="5">
    <source>
        <dbReference type="EMBL" id="MBC1330948.1"/>
    </source>
</evidence>
<keyword evidence="3" id="KW-0326">Glycosidase</keyword>
<evidence type="ECO:0000256" key="1">
    <source>
        <dbReference type="ARBA" id="ARBA00008061"/>
    </source>
</evidence>
<gene>
    <name evidence="5" type="ORF">HB759_03190</name>
</gene>
<proteinExistence type="inferred from homology"/>
<dbReference type="InterPro" id="IPR017853">
    <property type="entry name" value="GH"/>
</dbReference>
<protein>
    <submittedName>
        <fullName evidence="5">Glucohydrolase</fullName>
    </submittedName>
</protein>
<dbReference type="Gene3D" id="3.20.20.80">
    <property type="entry name" value="Glycosidases"/>
    <property type="match status" value="1"/>
</dbReference>
<comment type="caution">
    <text evidence="5">The sequence shown here is derived from an EMBL/GenBank/DDBJ whole genome shotgun (WGS) entry which is preliminary data.</text>
</comment>
<accession>A0A7X0TKP8</accession>
<dbReference type="Gene3D" id="3.90.400.10">
    <property type="entry name" value="Oligo-1,6-glucosidase, Domain 2"/>
    <property type="match status" value="1"/>
</dbReference>
<organism evidence="5 6">
    <name type="scientific">Listeria booriae</name>
    <dbReference type="NCBI Taxonomy" id="1552123"/>
    <lineage>
        <taxon>Bacteria</taxon>
        <taxon>Bacillati</taxon>
        <taxon>Bacillota</taxon>
        <taxon>Bacilli</taxon>
        <taxon>Bacillales</taxon>
        <taxon>Listeriaceae</taxon>
        <taxon>Listeria</taxon>
    </lineage>
</organism>
<keyword evidence="2 5" id="KW-0378">Hydrolase</keyword>
<dbReference type="GO" id="GO:0004556">
    <property type="term" value="F:alpha-amylase activity"/>
    <property type="evidence" value="ECO:0007669"/>
    <property type="project" value="TreeGrafter"/>
</dbReference>
<dbReference type="Proteomes" id="UP000532866">
    <property type="component" value="Unassembled WGS sequence"/>
</dbReference>
<dbReference type="PANTHER" id="PTHR10357">
    <property type="entry name" value="ALPHA-AMYLASE FAMILY MEMBER"/>
    <property type="match status" value="1"/>
</dbReference>
<evidence type="ECO:0000259" key="4">
    <source>
        <dbReference type="SMART" id="SM00642"/>
    </source>
</evidence>
<reference evidence="5 6" key="1">
    <citation type="submission" date="2020-03" db="EMBL/GenBank/DDBJ databases">
        <title>Soil Listeria distribution.</title>
        <authorList>
            <person name="Liao J."/>
            <person name="Wiedmann M."/>
        </authorList>
    </citation>
    <scope>NUCLEOTIDE SEQUENCE [LARGE SCALE GENOMIC DNA]</scope>
    <source>
        <strain evidence="5 6">FSL L7-1833</strain>
    </source>
</reference>
<evidence type="ECO:0000256" key="2">
    <source>
        <dbReference type="ARBA" id="ARBA00022801"/>
    </source>
</evidence>
<dbReference type="GO" id="GO:0009313">
    <property type="term" value="P:oligosaccharide catabolic process"/>
    <property type="evidence" value="ECO:0007669"/>
    <property type="project" value="TreeGrafter"/>
</dbReference>
<dbReference type="EMBL" id="JAAROL010000001">
    <property type="protein sequence ID" value="MBC1330948.1"/>
    <property type="molecule type" value="Genomic_DNA"/>
</dbReference>